<dbReference type="EMBL" id="GDID01002330">
    <property type="protein sequence ID" value="JAP94276.1"/>
    <property type="molecule type" value="Transcribed_RNA"/>
</dbReference>
<proteinExistence type="predicted"/>
<sequence length="1470" mass="166770">IITTQIDKLSPGAIHKHACQSADDSYQLELQHSDRNYHFSIAVESLDGTRVDIMAKDSTNTEFRVALNSRSTLKKAAVGTVVLDIKCKKLGDKDKMIYTSYLDNYLLENNEKFGTVVHQMTTGYLMVPVCHEQKQITISTNIVVYASFENARPNEQSEFNNAQSKQDIVIPANKVQIPGYIYVYFKSEPAEAGSIQISQIEIREFTANIELETFMSSQQYCSAHFTIAKSADDDHFIMAVADNDMQLTYSAPTIYFQTSFTEYHLAGPDNYLVSSDNGNYNYGICDVNPALYPEVYTNQDKNDIAVQIGLNTAYLPVTHKISQNYTNYTFSLFASHNATYVFPAYTTTIELPAHDEDLKDVVIPFKETNQFRLVDQELNWKTTKYSDYIVDFYTDSKVMMDQIDIVSFGWGNTSGNQGQVTKVSDTRYVGIVEFDETHTAGKYGELYYMRAHKKPAMEGAPDFVGQVKAEHSFLLNKRVQYEYRHLVGESDNLFYGHFEPLTDGGMTMQIEMMDRQEVKIYLSQSEYLPNKDQNDFTFVCNQICTIRVTSEELLPDTTIYIGFQTEDTIRVIAADEDDIMTEIYEYQTQKGFLKVLTGEDDQIFKQEYVFIPYFKDYQQTYRENEYTVVTLDVDSTSMNILTNGGVSMGVAINTIPGPEREQNSTMIYMSDGIAFDVEGKIDARKHKIVRMPAGEKIFITVMCLGQNCGMKTANKASVRFELTVNTLSKAVDATNGWANFETILRDDPTTPETLFFKQHDEELTTMHIFNPLPRLDLTNDNMCNGIGTKVYVCTGTMPNKKDLMDIHHFSSCQHEEISSEDLYSTIQLDASNDKVSSGNVFVVLIPDLTNYKGDRTHFSDCEYMINLYRNEQISHFNKIYHADLNLGFGVENAKYFTADIPIITSNQATATEYGDRMVFQFESKYKVKVCLTDNPEIYYPKPTATASGQCDTYYTVTPTQNAEVAINFNQYMNQRNSGKLQPATRIFFGIWSDDVVPHDHEGEGFTVKLTLVPQAYIGIGSTAAFYFNAQSLKGNDEFVSIAVDVSRFDSYVLSKAAIIAGPDCNNARCRENTPDDFYAKTIMTFASTTHMSPDAHTFTLHSADNGVQIIPMEDMFANEMRQIKTVYVTLEYLKSHLLDVQKARSSIAYFVSITLNYGNSNLLQYQTTKTVTKSPNNYVPIDYFHSILPYNPSEIIIFPCRGRPVLLLDQMSPLSTPQIGDYKEIVTAAWGKPIVKRFLNDSLLFVNEFITVFDEAVYDYQKGQFLSDRSSMAYQIFTGSQSEISTPGNNGKITIVKYENTGDGKVRVRFTPARQAHQDGNVSSLDYKMYVIPYAGTFDPEEDFSPYTTCGVMNSGYSVYQNNEGIEVIEYDHEQVIKNGYIEVESNMNLWQFDTPKQSVLYLTILVDEVSYQGVLVGDGTLSIQTFMGISIVITIIIAVCLFVIFWALFIRVKMMKVKGYQQQFNEDNE</sequence>
<evidence type="ECO:0000256" key="1">
    <source>
        <dbReference type="SAM" id="Phobius"/>
    </source>
</evidence>
<accession>A0A146KFK2</accession>
<feature type="non-terminal residue" evidence="2">
    <location>
        <position position="1"/>
    </location>
</feature>
<organism evidence="2">
    <name type="scientific">Trepomonas sp. PC1</name>
    <dbReference type="NCBI Taxonomy" id="1076344"/>
    <lineage>
        <taxon>Eukaryota</taxon>
        <taxon>Metamonada</taxon>
        <taxon>Diplomonadida</taxon>
        <taxon>Hexamitidae</taxon>
        <taxon>Hexamitinae</taxon>
        <taxon>Trepomonas</taxon>
    </lineage>
</organism>
<name>A0A146KFK2_9EUKA</name>
<keyword evidence="1" id="KW-0472">Membrane</keyword>
<protein>
    <submittedName>
        <fullName evidence="2">Uncharacterized protein</fullName>
    </submittedName>
</protein>
<evidence type="ECO:0000313" key="2">
    <source>
        <dbReference type="EMBL" id="JAP94276.1"/>
    </source>
</evidence>
<keyword evidence="1" id="KW-0812">Transmembrane</keyword>
<keyword evidence="1" id="KW-1133">Transmembrane helix</keyword>
<reference evidence="2" key="1">
    <citation type="submission" date="2015-07" db="EMBL/GenBank/DDBJ databases">
        <title>Adaptation to a free-living lifestyle via gene acquisitions in the diplomonad Trepomonas sp. PC1.</title>
        <authorList>
            <person name="Xu F."/>
            <person name="Jerlstrom-Hultqvist J."/>
            <person name="Kolisko M."/>
            <person name="Simpson A.G.B."/>
            <person name="Roger A.J."/>
            <person name="Svard S.G."/>
            <person name="Andersson J.O."/>
        </authorList>
    </citation>
    <scope>NUCLEOTIDE SEQUENCE</scope>
    <source>
        <strain evidence="2">PC1</strain>
    </source>
</reference>
<gene>
    <name evidence="2" type="ORF">TPC1_13139</name>
</gene>
<feature type="transmembrane region" description="Helical" evidence="1">
    <location>
        <begin position="1427"/>
        <end position="1450"/>
    </location>
</feature>